<sequence length="222" mass="24276">MKKSLIIGANGGVGKHLVRKLNERNIDFTAGVRKEAQLEALKSEGIDAIYIDVEKQSIEELAALFKPYDQILFSVGSGGNTGADMTIIVDLDGAVKAIKASEIAGDKHFIMVSTYDSRREAFDASGDLKPYTIAKHYADEYLRSTQLKHTIVHPGALTDDPATGLFDISSQFTDVKHPSITREDVAEVLVSVLTDTKLKGQEFQMVNGELDLSEAIDKYLKA</sequence>
<dbReference type="InterPro" id="IPR016040">
    <property type="entry name" value="NAD(P)-bd_dom"/>
</dbReference>
<name>A0A1W7A9I9_9STAP</name>
<accession>A0A1W7A9I9</accession>
<dbReference type="AlphaFoldDB" id="A0A1W7A9I9"/>
<dbReference type="CDD" id="cd05243">
    <property type="entry name" value="SDR_a5"/>
    <property type="match status" value="1"/>
</dbReference>
<dbReference type="STRING" id="1855823.MCCS_01080"/>
<dbReference type="KEGG" id="mcak:MCCS_01080"/>
<dbReference type="Pfam" id="PF13460">
    <property type="entry name" value="NAD_binding_10"/>
    <property type="match status" value="1"/>
</dbReference>
<dbReference type="RefSeq" id="WP_086041500.1">
    <property type="nucleotide sequence ID" value="NZ_CBCRZA010000011.1"/>
</dbReference>
<dbReference type="EMBL" id="CP021059">
    <property type="protein sequence ID" value="ARQ05780.1"/>
    <property type="molecule type" value="Genomic_DNA"/>
</dbReference>
<organism evidence="2 3">
    <name type="scientific">Macrococcoides canis</name>
    <dbReference type="NCBI Taxonomy" id="1855823"/>
    <lineage>
        <taxon>Bacteria</taxon>
        <taxon>Bacillati</taxon>
        <taxon>Bacillota</taxon>
        <taxon>Bacilli</taxon>
        <taxon>Bacillales</taxon>
        <taxon>Staphylococcaceae</taxon>
        <taxon>Macrococcoides</taxon>
    </lineage>
</organism>
<dbReference type="PANTHER" id="PTHR15020">
    <property type="entry name" value="FLAVIN REDUCTASE-RELATED"/>
    <property type="match status" value="1"/>
</dbReference>
<feature type="domain" description="NAD(P)-binding" evidence="1">
    <location>
        <begin position="8"/>
        <end position="195"/>
    </location>
</feature>
<dbReference type="Gene3D" id="3.40.50.720">
    <property type="entry name" value="NAD(P)-binding Rossmann-like Domain"/>
    <property type="match status" value="1"/>
</dbReference>
<keyword evidence="3" id="KW-1185">Reference proteome</keyword>
<dbReference type="GeneID" id="35294265"/>
<keyword evidence="2" id="KW-0456">Lyase</keyword>
<dbReference type="InterPro" id="IPR036291">
    <property type="entry name" value="NAD(P)-bd_dom_sf"/>
</dbReference>
<reference evidence="2 3" key="1">
    <citation type="journal article" date="2017" name="Int. J. Syst. Evol. Microbiol.">
        <title>Macrococcus canis sp. nov., a skin bacterium associated with infections in dogs.</title>
        <authorList>
            <person name="Gobeli Brawand S."/>
            <person name="Cotting K."/>
            <person name="Gomez-Sanz E."/>
            <person name="Collaud A."/>
            <person name="Thomann A."/>
            <person name="Brodard I."/>
            <person name="Rodriguez-Campos S."/>
            <person name="Strauss C."/>
            <person name="Perreten V."/>
        </authorList>
    </citation>
    <scope>NUCLEOTIDE SEQUENCE [LARGE SCALE GENOMIC DNA]</scope>
    <source>
        <strain evidence="2 3">KM45013</strain>
    </source>
</reference>
<dbReference type="PANTHER" id="PTHR15020:SF50">
    <property type="entry name" value="UPF0659 PROTEIN YMR090W"/>
    <property type="match status" value="1"/>
</dbReference>
<protein>
    <submittedName>
        <fullName evidence="2">Putative sugar epimerase YhfK</fullName>
        <ecNumber evidence="2">4.-.-.-</ecNumber>
    </submittedName>
</protein>
<evidence type="ECO:0000313" key="3">
    <source>
        <dbReference type="Proteomes" id="UP000194154"/>
    </source>
</evidence>
<evidence type="ECO:0000313" key="2">
    <source>
        <dbReference type="EMBL" id="ARQ05780.1"/>
    </source>
</evidence>
<dbReference type="OrthoDB" id="9803892at2"/>
<gene>
    <name evidence="2" type="primary">yhfK</name>
    <name evidence="2" type="ORF">MCCS_01080</name>
</gene>
<proteinExistence type="predicted"/>
<dbReference type="EC" id="4.-.-.-" evidence="2"/>
<dbReference type="Proteomes" id="UP000194154">
    <property type="component" value="Chromosome"/>
</dbReference>
<dbReference type="GO" id="GO:0016829">
    <property type="term" value="F:lyase activity"/>
    <property type="evidence" value="ECO:0007669"/>
    <property type="project" value="UniProtKB-KW"/>
</dbReference>
<evidence type="ECO:0000259" key="1">
    <source>
        <dbReference type="Pfam" id="PF13460"/>
    </source>
</evidence>
<dbReference type="SUPFAM" id="SSF51735">
    <property type="entry name" value="NAD(P)-binding Rossmann-fold domains"/>
    <property type="match status" value="1"/>
</dbReference>